<protein>
    <recommendedName>
        <fullName evidence="5">Cell surface protein</fullName>
    </recommendedName>
</protein>
<evidence type="ECO:0000313" key="1">
    <source>
        <dbReference type="EMBL" id="SDA62253.1"/>
    </source>
</evidence>
<organism evidence="2 4">
    <name type="scientific">Lactobacillus kefiranofaciens</name>
    <dbReference type="NCBI Taxonomy" id="267818"/>
    <lineage>
        <taxon>Bacteria</taxon>
        <taxon>Bacillati</taxon>
        <taxon>Bacillota</taxon>
        <taxon>Bacilli</taxon>
        <taxon>Lactobacillales</taxon>
        <taxon>Lactobacillaceae</taxon>
        <taxon>Lactobacillus</taxon>
    </lineage>
</organism>
<reference evidence="2" key="3">
    <citation type="submission" date="2023-04" db="EMBL/GenBank/DDBJ databases">
        <authorList>
            <person name="Wang Y."/>
        </authorList>
    </citation>
    <scope>NUCLEOTIDE SEQUENCE</scope>
    <source>
        <strain evidence="2">ZW18</strain>
    </source>
</reference>
<reference evidence="1 3" key="1">
    <citation type="submission" date="2016-10" db="EMBL/GenBank/DDBJ databases">
        <authorList>
            <person name="Varghese N."/>
            <person name="Submissions S."/>
        </authorList>
    </citation>
    <scope>NUCLEOTIDE SEQUENCE [LARGE SCALE GENOMIC DNA]</scope>
    <source>
        <strain evidence="1 3">ATCC 43761</strain>
    </source>
</reference>
<dbReference type="EMBL" id="CP123735">
    <property type="protein sequence ID" value="WGO86649.1"/>
    <property type="molecule type" value="Genomic_DNA"/>
</dbReference>
<reference evidence="2" key="2">
    <citation type="journal article" date="2022" name="Food Funct.">
        <title>Lactobacillus kefiranofaciens ZW18 from Kefir enhances the anti-tumor effect of anti-programmed cell death 1 (PD-1) immunotherapy by modulating the gut microbiota.</title>
        <authorList>
            <person name="Zhao J."/>
            <person name="Wang Y."/>
            <person name="Wang J."/>
            <person name="Lv M."/>
            <person name="Zhou C."/>
            <person name="Jia L."/>
            <person name="Geng W."/>
        </authorList>
    </citation>
    <scope>NUCLEOTIDE SEQUENCE</scope>
    <source>
        <strain evidence="2">ZW18</strain>
    </source>
</reference>
<dbReference type="EMBL" id="FMXC01000022">
    <property type="protein sequence ID" value="SDA62253.1"/>
    <property type="molecule type" value="Genomic_DNA"/>
</dbReference>
<name>A0AAX3UGM2_9LACO</name>
<gene>
    <name evidence="2" type="ORF">QEJ78_04180</name>
    <name evidence="1" type="ORF">SAMN02983011_01746</name>
</gene>
<evidence type="ECO:0000313" key="2">
    <source>
        <dbReference type="EMBL" id="WGO86649.1"/>
    </source>
</evidence>
<dbReference type="RefSeq" id="WP_049775958.1">
    <property type="nucleotide sequence ID" value="NZ_CP123735.1"/>
</dbReference>
<dbReference type="Proteomes" id="UP000181860">
    <property type="component" value="Unassembled WGS sequence"/>
</dbReference>
<dbReference type="Proteomes" id="UP001242513">
    <property type="component" value="Chromosome"/>
</dbReference>
<evidence type="ECO:0008006" key="5">
    <source>
        <dbReference type="Google" id="ProtNLM"/>
    </source>
</evidence>
<accession>A0AAX3UGM2</accession>
<evidence type="ECO:0000313" key="4">
    <source>
        <dbReference type="Proteomes" id="UP001242513"/>
    </source>
</evidence>
<proteinExistence type="predicted"/>
<sequence>MIQDGHYLGLFPRYVVQLPTYKLQVKNDYQHTAVTVNGEHFDQAAQVLPGRYKIKAETSYLGQTAKDEKTVDVWSDQESKVKLNVGSFKVKSAPNAKDYLNNKLAAQLDGKGEKTFTDMPLTKDFSLYVAKNSNGKLVKSKMIANATAIVRKHNNHVFDLTWGSSSVKALLEKNFNKLNAKDFINGKKNPNYAQLKKIVRTWKKTPSLTSYKVKVKQHNKNLKSLNYSVTFDFKFNMGGTSRQVMKFTNASIKKSQAGLKIDSIGSGHLLGAR</sequence>
<keyword evidence="3" id="KW-1185">Reference proteome</keyword>
<evidence type="ECO:0000313" key="3">
    <source>
        <dbReference type="Proteomes" id="UP000181860"/>
    </source>
</evidence>
<dbReference type="AlphaFoldDB" id="A0AAX3UGM2"/>